<feature type="domain" description="OmpR/PhoB-type" evidence="7">
    <location>
        <begin position="126"/>
        <end position="222"/>
    </location>
</feature>
<dbReference type="InterPro" id="IPR039420">
    <property type="entry name" value="WalR-like"/>
</dbReference>
<keyword evidence="3" id="KW-0804">Transcription</keyword>
<dbReference type="EMBL" id="JAHLQF010000002">
    <property type="protein sequence ID" value="MBU5484653.1"/>
    <property type="molecule type" value="Genomic_DNA"/>
</dbReference>
<dbReference type="SMART" id="SM00862">
    <property type="entry name" value="Trans_reg_C"/>
    <property type="match status" value="1"/>
</dbReference>
<dbReference type="Proteomes" id="UP000726170">
    <property type="component" value="Unassembled WGS sequence"/>
</dbReference>
<gene>
    <name evidence="8" type="ORF">KQI86_09945</name>
</gene>
<dbReference type="InterPro" id="IPR001789">
    <property type="entry name" value="Sig_transdc_resp-reg_receiver"/>
</dbReference>
<keyword evidence="2 5" id="KW-0238">DNA-binding</keyword>
<sequence>MYKIMIIEDDKAIRDELSITLRNNGYEVSSPCEFEDIKNKIKEENSHLILLDINLPYQDGFKLCTKVRSYSNVPIIFITSRNTDMDELMSITLGGDDFITKPYNIPVLLARISSLLKRTYSNKNTDNILSYNGVKIDLLTSNVEYKSNKVELTKTELKILHYLFENKCSIVPRMDMIEYLWDNEMFVDDNTLSVNITRIRNKLESIGVKGFIKTKRGQGYII</sequence>
<feature type="domain" description="Response regulatory" evidence="6">
    <location>
        <begin position="3"/>
        <end position="116"/>
    </location>
</feature>
<dbReference type="InterPro" id="IPR001867">
    <property type="entry name" value="OmpR/PhoB-type_DNA-bd"/>
</dbReference>
<accession>A0ABS6EHF8</accession>
<evidence type="ECO:0000256" key="5">
    <source>
        <dbReference type="PROSITE-ProRule" id="PRU01091"/>
    </source>
</evidence>
<reference evidence="8 9" key="1">
    <citation type="submission" date="2021-06" db="EMBL/GenBank/DDBJ databases">
        <authorList>
            <person name="Sun Q."/>
            <person name="Li D."/>
        </authorList>
    </citation>
    <scope>NUCLEOTIDE SEQUENCE [LARGE SCALE GENOMIC DNA]</scope>
    <source>
        <strain evidence="8 9">MSJ-11</strain>
    </source>
</reference>
<comment type="caution">
    <text evidence="8">The sequence shown here is derived from an EMBL/GenBank/DDBJ whole genome shotgun (WGS) entry which is preliminary data.</text>
</comment>
<proteinExistence type="predicted"/>
<evidence type="ECO:0000313" key="8">
    <source>
        <dbReference type="EMBL" id="MBU5484653.1"/>
    </source>
</evidence>
<evidence type="ECO:0000256" key="1">
    <source>
        <dbReference type="ARBA" id="ARBA00023015"/>
    </source>
</evidence>
<feature type="DNA-binding region" description="OmpR/PhoB-type" evidence="5">
    <location>
        <begin position="126"/>
        <end position="222"/>
    </location>
</feature>
<keyword evidence="9" id="KW-1185">Reference proteome</keyword>
<feature type="modified residue" description="4-aspartylphosphate" evidence="4">
    <location>
        <position position="52"/>
    </location>
</feature>
<dbReference type="PANTHER" id="PTHR48111">
    <property type="entry name" value="REGULATOR OF RPOS"/>
    <property type="match status" value="1"/>
</dbReference>
<dbReference type="Pfam" id="PF00072">
    <property type="entry name" value="Response_reg"/>
    <property type="match status" value="1"/>
</dbReference>
<dbReference type="RefSeq" id="WP_216439116.1">
    <property type="nucleotide sequence ID" value="NZ_JAHLQF010000002.1"/>
</dbReference>
<evidence type="ECO:0000256" key="4">
    <source>
        <dbReference type="PROSITE-ProRule" id="PRU00169"/>
    </source>
</evidence>
<dbReference type="Pfam" id="PF00486">
    <property type="entry name" value="Trans_reg_C"/>
    <property type="match status" value="1"/>
</dbReference>
<name>A0ABS6EHF8_9CLOT</name>
<protein>
    <submittedName>
        <fullName evidence="8">Response regulator transcription factor</fullName>
    </submittedName>
</protein>
<dbReference type="PANTHER" id="PTHR48111:SF43">
    <property type="entry name" value="STAGE 0 SPORULATION PROTEIN A HOMOLOG"/>
    <property type="match status" value="1"/>
</dbReference>
<evidence type="ECO:0000259" key="6">
    <source>
        <dbReference type="PROSITE" id="PS50110"/>
    </source>
</evidence>
<evidence type="ECO:0000259" key="7">
    <source>
        <dbReference type="PROSITE" id="PS51755"/>
    </source>
</evidence>
<keyword evidence="1" id="KW-0805">Transcription regulation</keyword>
<dbReference type="CDD" id="cd00383">
    <property type="entry name" value="trans_reg_C"/>
    <property type="match status" value="1"/>
</dbReference>
<dbReference type="PROSITE" id="PS51755">
    <property type="entry name" value="OMPR_PHOB"/>
    <property type="match status" value="1"/>
</dbReference>
<evidence type="ECO:0000313" key="9">
    <source>
        <dbReference type="Proteomes" id="UP000726170"/>
    </source>
</evidence>
<keyword evidence="4" id="KW-0597">Phosphoprotein</keyword>
<evidence type="ECO:0000256" key="3">
    <source>
        <dbReference type="ARBA" id="ARBA00023163"/>
    </source>
</evidence>
<organism evidence="8 9">
    <name type="scientific">Clostridium mobile</name>
    <dbReference type="NCBI Taxonomy" id="2841512"/>
    <lineage>
        <taxon>Bacteria</taxon>
        <taxon>Bacillati</taxon>
        <taxon>Bacillota</taxon>
        <taxon>Clostridia</taxon>
        <taxon>Eubacteriales</taxon>
        <taxon>Clostridiaceae</taxon>
        <taxon>Clostridium</taxon>
    </lineage>
</organism>
<dbReference type="PROSITE" id="PS50110">
    <property type="entry name" value="RESPONSE_REGULATORY"/>
    <property type="match status" value="1"/>
</dbReference>
<evidence type="ECO:0000256" key="2">
    <source>
        <dbReference type="ARBA" id="ARBA00023125"/>
    </source>
</evidence>
<dbReference type="SMART" id="SM00448">
    <property type="entry name" value="REC"/>
    <property type="match status" value="1"/>
</dbReference>